<keyword evidence="3 13" id="KW-0813">Transport</keyword>
<evidence type="ECO:0000256" key="4">
    <source>
        <dbReference type="ARBA" id="ARBA00022452"/>
    </source>
</evidence>
<evidence type="ECO:0000256" key="7">
    <source>
        <dbReference type="ARBA" id="ARBA00022729"/>
    </source>
</evidence>
<reference evidence="18" key="1">
    <citation type="journal article" date="2014" name="Int. J. Syst. Evol. Microbiol.">
        <title>Complete genome sequence of Corynebacterium casei LMG S-19264T (=DSM 44701T), isolated from a smear-ripened cheese.</title>
        <authorList>
            <consortium name="US DOE Joint Genome Institute (JGI-PGF)"/>
            <person name="Walter F."/>
            <person name="Albersmeier A."/>
            <person name="Kalinowski J."/>
            <person name="Ruckert C."/>
        </authorList>
    </citation>
    <scope>NUCLEOTIDE SEQUENCE</scope>
    <source>
        <strain evidence="18">CCM 7897</strain>
    </source>
</reference>
<dbReference type="NCBIfam" id="TIGR01785">
    <property type="entry name" value="TonB-hemin"/>
    <property type="match status" value="1"/>
</dbReference>
<keyword evidence="9 15" id="KW-0798">TonB box</keyword>
<keyword evidence="12 13" id="KW-0998">Cell outer membrane</keyword>
<dbReference type="InterPro" id="IPR010949">
    <property type="entry name" value="TonB_Hb/transfer/lactofer_rcpt"/>
</dbReference>
<keyword evidence="4 13" id="KW-1134">Transmembrane beta strand</keyword>
<dbReference type="PROSITE" id="PS52016">
    <property type="entry name" value="TONB_DEPENDENT_REC_3"/>
    <property type="match status" value="1"/>
</dbReference>
<dbReference type="Proteomes" id="UP000606044">
    <property type="component" value="Unassembled WGS sequence"/>
</dbReference>
<dbReference type="SMART" id="SM00965">
    <property type="entry name" value="STN"/>
    <property type="match status" value="1"/>
</dbReference>
<dbReference type="GO" id="GO:0015232">
    <property type="term" value="F:heme transmembrane transporter activity"/>
    <property type="evidence" value="ECO:0007669"/>
    <property type="project" value="InterPro"/>
</dbReference>
<name>A0A917C2V8_9HYPH</name>
<dbReference type="PANTHER" id="PTHR30069:SF41">
    <property type="entry name" value="HEME_HEMOPEXIN UTILIZATION PROTEIN C"/>
    <property type="match status" value="1"/>
</dbReference>
<evidence type="ECO:0000256" key="14">
    <source>
        <dbReference type="PROSITE-ProRule" id="PRU10144"/>
    </source>
</evidence>
<evidence type="ECO:0000256" key="8">
    <source>
        <dbReference type="ARBA" id="ARBA00023004"/>
    </source>
</evidence>
<dbReference type="GO" id="GO:0009279">
    <property type="term" value="C:cell outer membrane"/>
    <property type="evidence" value="ECO:0007669"/>
    <property type="project" value="UniProtKB-SubCell"/>
</dbReference>
<keyword evidence="10 13" id="KW-0472">Membrane</keyword>
<dbReference type="InterPro" id="IPR011276">
    <property type="entry name" value="TonB_haem/Hb_rcpt"/>
</dbReference>
<protein>
    <submittedName>
        <fullName evidence="18">Ligand-gated channel</fullName>
    </submittedName>
</protein>
<dbReference type="Pfam" id="PF00593">
    <property type="entry name" value="TonB_dep_Rec_b-barrel"/>
    <property type="match status" value="1"/>
</dbReference>
<evidence type="ECO:0000256" key="10">
    <source>
        <dbReference type="ARBA" id="ARBA00023136"/>
    </source>
</evidence>
<dbReference type="InterPro" id="IPR011662">
    <property type="entry name" value="Secretin/TonB_short_N"/>
</dbReference>
<dbReference type="Gene3D" id="3.55.50.30">
    <property type="match status" value="1"/>
</dbReference>
<gene>
    <name evidence="18" type="ORF">GCM10007301_31010</name>
</gene>
<evidence type="ECO:0000256" key="11">
    <source>
        <dbReference type="ARBA" id="ARBA00023170"/>
    </source>
</evidence>
<evidence type="ECO:0000256" key="2">
    <source>
        <dbReference type="ARBA" id="ARBA00009810"/>
    </source>
</evidence>
<accession>A0A917C2V8</accession>
<dbReference type="Pfam" id="PF07660">
    <property type="entry name" value="STN"/>
    <property type="match status" value="1"/>
</dbReference>
<comment type="subcellular location">
    <subcellularLocation>
        <location evidence="1 13">Cell outer membrane</location>
        <topology evidence="1 13">Multi-pass membrane protein</topology>
    </subcellularLocation>
</comment>
<evidence type="ECO:0000256" key="13">
    <source>
        <dbReference type="PROSITE-ProRule" id="PRU01360"/>
    </source>
</evidence>
<dbReference type="InterPro" id="IPR037066">
    <property type="entry name" value="Plug_dom_sf"/>
</dbReference>
<evidence type="ECO:0000256" key="16">
    <source>
        <dbReference type="SAM" id="SignalP"/>
    </source>
</evidence>
<comment type="similarity">
    <text evidence="2 13 15">Belongs to the TonB-dependent receptor family.</text>
</comment>
<evidence type="ECO:0000256" key="12">
    <source>
        <dbReference type="ARBA" id="ARBA00023237"/>
    </source>
</evidence>
<feature type="short sequence motif" description="TonB C-terminal box" evidence="14">
    <location>
        <begin position="857"/>
        <end position="874"/>
    </location>
</feature>
<dbReference type="EMBL" id="BMCT01000004">
    <property type="protein sequence ID" value="GGF69115.1"/>
    <property type="molecule type" value="Genomic_DNA"/>
</dbReference>
<dbReference type="PROSITE" id="PS01156">
    <property type="entry name" value="TONB_DEPENDENT_REC_2"/>
    <property type="match status" value="1"/>
</dbReference>
<evidence type="ECO:0000256" key="15">
    <source>
        <dbReference type="RuleBase" id="RU003357"/>
    </source>
</evidence>
<reference evidence="18" key="2">
    <citation type="submission" date="2020-09" db="EMBL/GenBank/DDBJ databases">
        <authorList>
            <person name="Sun Q."/>
            <person name="Sedlacek I."/>
        </authorList>
    </citation>
    <scope>NUCLEOTIDE SEQUENCE</scope>
    <source>
        <strain evidence="18">CCM 7897</strain>
    </source>
</reference>
<dbReference type="PANTHER" id="PTHR30069">
    <property type="entry name" value="TONB-DEPENDENT OUTER MEMBRANE RECEPTOR"/>
    <property type="match status" value="1"/>
</dbReference>
<feature type="chain" id="PRO_5037840103" evidence="16">
    <location>
        <begin position="40"/>
        <end position="874"/>
    </location>
</feature>
<feature type="signal peptide" evidence="16">
    <location>
        <begin position="1"/>
        <end position="39"/>
    </location>
</feature>
<dbReference type="Gene3D" id="2.170.130.10">
    <property type="entry name" value="TonB-dependent receptor, plug domain"/>
    <property type="match status" value="1"/>
</dbReference>
<keyword evidence="6 13" id="KW-0812">Transmembrane</keyword>
<dbReference type="CDD" id="cd01347">
    <property type="entry name" value="ligand_gated_channel"/>
    <property type="match status" value="1"/>
</dbReference>
<dbReference type="InterPro" id="IPR039426">
    <property type="entry name" value="TonB-dep_rcpt-like"/>
</dbReference>
<feature type="domain" description="Secretin/TonB short N-terminal" evidence="17">
    <location>
        <begin position="79"/>
        <end position="129"/>
    </location>
</feature>
<keyword evidence="5" id="KW-0410">Iron transport</keyword>
<evidence type="ECO:0000256" key="1">
    <source>
        <dbReference type="ARBA" id="ARBA00004571"/>
    </source>
</evidence>
<dbReference type="GO" id="GO:0044718">
    <property type="term" value="P:siderophore transmembrane transport"/>
    <property type="evidence" value="ECO:0007669"/>
    <property type="project" value="TreeGrafter"/>
</dbReference>
<sequence length="874" mass="93489">MPFQIAAGRGAAPFRLKPYSRTRLLAAAAVALMGSTSLAAAQTTPAPQRAQTGGVVRSFDIAAQPLSSAVGVFSRQSGLQVTLASATARGITTRAVRGSLTPEQALGQMLGGTGINFRLSGNTVVIGQTPGGVGVVGVEGAIALDAVDVSGAASHAGYQGAPDWIYDTPASISYIGRSAILETTPRSASDLFDGMAGVNTVGTPQDPGITVNVRGLQDQNRVTSTIDGARQNFQMSGHANTGLVYVDPLLLRAVEVDKSMAAGVGAGGSHGSVVAFRTLSAQDLIQPGKDWGAELDLTTGTNAYTFYGLAAVAGRVGKVDAAFAITHKELGEYNIGHNGTLQASSGILAQYAANSSAIFTGSDTWSGLAKLGWDITEDQRLEAGFVVYDTEFSTSTALGTYPDTNKLLNLTGTLTYTWRPDNGWIDLKAQLWANRTDVSQYRDERATYGAFDVDYGLDSYGGSIVNTSTFAVPYGKLAVNYGVEAFYDKGSTNSVAYDADDADEGWWFSGTNPNGERWLATPFAKATFTHGEWLEVSAGGRYDYYKLTGSSTVYGGTETVVITPAVCLLYFGSICRRWSTAVTEQRRLTEDINVDQSGGHFSPEATVAVTPLTGFQVYGKYTGGYRPPGLSEALLGGQHIGAIFNYIPNPNLRPETSQNWEIGVNMKYDNVLRNNDTFRFKAAYFDRTIENFIVLAPSSLIVSPTTGNRYSGFQAVNLTNDAKLSGIEIEGNYDAGDYYVGGSYTLTNSEYSQEYISGDGTPYAYTTDGIYFLSVAPEQKFTMDVGLRQFDRRWVIGGKVTHVVPAEQLGINAVSYEPTVYTVWDVYSSLKLSEQATLRFAVTNLTDVAYVDAMNSYDFPAPGRTATVSLNLKF</sequence>
<dbReference type="InterPro" id="IPR036942">
    <property type="entry name" value="Beta-barrel_TonB_sf"/>
</dbReference>
<keyword evidence="8" id="KW-0408">Iron</keyword>
<evidence type="ECO:0000256" key="6">
    <source>
        <dbReference type="ARBA" id="ARBA00022692"/>
    </source>
</evidence>
<dbReference type="RefSeq" id="WP_188580149.1">
    <property type="nucleotide sequence ID" value="NZ_BMCT01000004.1"/>
</dbReference>
<proteinExistence type="inferred from homology"/>
<dbReference type="GO" id="GO:0015344">
    <property type="term" value="F:siderophore uptake transmembrane transporter activity"/>
    <property type="evidence" value="ECO:0007669"/>
    <property type="project" value="TreeGrafter"/>
</dbReference>
<dbReference type="NCBIfam" id="TIGR01786">
    <property type="entry name" value="TonB-hemlactrns"/>
    <property type="match status" value="1"/>
</dbReference>
<dbReference type="InterPro" id="IPR000531">
    <property type="entry name" value="Beta-barrel_TonB"/>
</dbReference>
<evidence type="ECO:0000259" key="17">
    <source>
        <dbReference type="SMART" id="SM00965"/>
    </source>
</evidence>
<evidence type="ECO:0000256" key="3">
    <source>
        <dbReference type="ARBA" id="ARBA00022448"/>
    </source>
</evidence>
<evidence type="ECO:0000313" key="18">
    <source>
        <dbReference type="EMBL" id="GGF69115.1"/>
    </source>
</evidence>
<dbReference type="AlphaFoldDB" id="A0A917C2V8"/>
<comment type="caution">
    <text evidence="18">The sequence shown here is derived from an EMBL/GenBank/DDBJ whole genome shotgun (WGS) entry which is preliminary data.</text>
</comment>
<dbReference type="InterPro" id="IPR012910">
    <property type="entry name" value="Plug_dom"/>
</dbReference>
<evidence type="ECO:0000256" key="9">
    <source>
        <dbReference type="ARBA" id="ARBA00023077"/>
    </source>
</evidence>
<dbReference type="Pfam" id="PF07715">
    <property type="entry name" value="Plug"/>
    <property type="match status" value="1"/>
</dbReference>
<dbReference type="Gene3D" id="2.40.170.20">
    <property type="entry name" value="TonB-dependent receptor, beta-barrel domain"/>
    <property type="match status" value="1"/>
</dbReference>
<keyword evidence="11" id="KW-0675">Receptor</keyword>
<dbReference type="InterPro" id="IPR010917">
    <property type="entry name" value="TonB_rcpt_CS"/>
</dbReference>
<evidence type="ECO:0000313" key="19">
    <source>
        <dbReference type="Proteomes" id="UP000606044"/>
    </source>
</evidence>
<keyword evidence="19" id="KW-1185">Reference proteome</keyword>
<dbReference type="SUPFAM" id="SSF56935">
    <property type="entry name" value="Porins"/>
    <property type="match status" value="1"/>
</dbReference>
<organism evidence="18 19">
    <name type="scientific">Azorhizobium oxalatiphilum</name>
    <dbReference type="NCBI Taxonomy" id="980631"/>
    <lineage>
        <taxon>Bacteria</taxon>
        <taxon>Pseudomonadati</taxon>
        <taxon>Pseudomonadota</taxon>
        <taxon>Alphaproteobacteria</taxon>
        <taxon>Hyphomicrobiales</taxon>
        <taxon>Xanthobacteraceae</taxon>
        <taxon>Azorhizobium</taxon>
    </lineage>
</organism>
<evidence type="ECO:0000256" key="5">
    <source>
        <dbReference type="ARBA" id="ARBA00022496"/>
    </source>
</evidence>
<keyword evidence="5" id="KW-0406">Ion transport</keyword>
<keyword evidence="7 16" id="KW-0732">Signal</keyword>